<evidence type="ECO:0000313" key="9">
    <source>
        <dbReference type="Proteomes" id="UP000320643"/>
    </source>
</evidence>
<sequence length="527" mass="60275">MNTSAGHTTIPEDYQTLQIMKAAFNAPNNRVIVFNAVRDENNKIVDFEFSLISKASFDFFNGIDYTGMRFTDVRADQNDQLQSMIEVIETGLNQKWERYTKDVNGNARWYSVSDAKVGEFLVRVWEDITDKRLAEEEINAAITKKAEEKYLSLFNSIDQGFCIIEMLFDENDHPHDYIFLEYNPAFEKQTGLKDARGKRIKDMNPHHEQHWFDLYGGIAKNMEPLYFEQEAVLINGWYEVSAFPLSKQRDNKIAVIFNDITARKKAEREREAFSHMLEEQVYKRTAELNSLNALLEEKNLELEKSNKELESFNYVASHDLQEPLRKIQTFLSIITNRDMDSATAKNYMSKISNSAARMSNLIQDVLTYSRLNAESKLTEVDLNTIITNVKTDYELTIAEKNAVINSSYLPVINANALQMHQLFSNLISNSLKYNTGQPVITITATTFKDNEGVPIVEIVLSDNGIGFDEQYKEQMFKLFHRLHGKSEFSGTGIGLSICKKIVEQHHGTITAQSVPGKGATFTIHLPL</sequence>
<dbReference type="SMART" id="SM00388">
    <property type="entry name" value="HisKA"/>
    <property type="match status" value="1"/>
</dbReference>
<feature type="domain" description="Histidine kinase" evidence="7">
    <location>
        <begin position="315"/>
        <end position="527"/>
    </location>
</feature>
<dbReference type="Gene3D" id="3.30.450.20">
    <property type="entry name" value="PAS domain"/>
    <property type="match status" value="1"/>
</dbReference>
<dbReference type="SMART" id="SM00387">
    <property type="entry name" value="HATPase_c"/>
    <property type="match status" value="1"/>
</dbReference>
<dbReference type="GO" id="GO:0007234">
    <property type="term" value="P:osmosensory signaling via phosphorelay pathway"/>
    <property type="evidence" value="ECO:0007669"/>
    <property type="project" value="TreeGrafter"/>
</dbReference>
<dbReference type="EMBL" id="VJVZ01000002">
    <property type="protein sequence ID" value="TRW26454.1"/>
    <property type="molecule type" value="Genomic_DNA"/>
</dbReference>
<gene>
    <name evidence="8" type="ORF">FMM05_03480</name>
</gene>
<dbReference type="InterPro" id="IPR005467">
    <property type="entry name" value="His_kinase_dom"/>
</dbReference>
<dbReference type="InterPro" id="IPR035965">
    <property type="entry name" value="PAS-like_dom_sf"/>
</dbReference>
<evidence type="ECO:0000256" key="2">
    <source>
        <dbReference type="ARBA" id="ARBA00012438"/>
    </source>
</evidence>
<dbReference type="FunFam" id="3.30.565.10:FF:000006">
    <property type="entry name" value="Sensor histidine kinase WalK"/>
    <property type="match status" value="1"/>
</dbReference>
<dbReference type="PRINTS" id="PR00344">
    <property type="entry name" value="BCTRLSENSOR"/>
</dbReference>
<keyword evidence="4" id="KW-0808">Transferase</keyword>
<evidence type="ECO:0000256" key="6">
    <source>
        <dbReference type="ARBA" id="ARBA00023136"/>
    </source>
</evidence>
<evidence type="ECO:0000259" key="7">
    <source>
        <dbReference type="PROSITE" id="PS50109"/>
    </source>
</evidence>
<dbReference type="SUPFAM" id="SSF55874">
    <property type="entry name" value="ATPase domain of HSP90 chaperone/DNA topoisomerase II/histidine kinase"/>
    <property type="match status" value="1"/>
</dbReference>
<dbReference type="GO" id="GO:0030295">
    <property type="term" value="F:protein kinase activator activity"/>
    <property type="evidence" value="ECO:0007669"/>
    <property type="project" value="TreeGrafter"/>
</dbReference>
<dbReference type="EC" id="2.7.13.3" evidence="2"/>
<dbReference type="RefSeq" id="WP_143371957.1">
    <property type="nucleotide sequence ID" value="NZ_VJVZ01000002.1"/>
</dbReference>
<comment type="caution">
    <text evidence="8">The sequence shown here is derived from an EMBL/GenBank/DDBJ whole genome shotgun (WGS) entry which is preliminary data.</text>
</comment>
<keyword evidence="5" id="KW-0418">Kinase</keyword>
<dbReference type="GO" id="GO:0000155">
    <property type="term" value="F:phosphorelay sensor kinase activity"/>
    <property type="evidence" value="ECO:0007669"/>
    <property type="project" value="InterPro"/>
</dbReference>
<dbReference type="PANTHER" id="PTHR42878:SF15">
    <property type="entry name" value="BACTERIOPHYTOCHROME"/>
    <property type="match status" value="1"/>
</dbReference>
<reference evidence="8 9" key="1">
    <citation type="submission" date="2019-07" db="EMBL/GenBank/DDBJ databases">
        <title>Flavobacterium sp. nov., isolated from glacier ice.</title>
        <authorList>
            <person name="Liu Q."/>
            <person name="Xin Y.-H."/>
        </authorList>
    </citation>
    <scope>NUCLEOTIDE SEQUENCE [LARGE SCALE GENOMIC DNA]</scope>
    <source>
        <strain evidence="8 9">ZT4R6</strain>
    </source>
</reference>
<dbReference type="InterPro" id="IPR036890">
    <property type="entry name" value="HATPase_C_sf"/>
</dbReference>
<dbReference type="PROSITE" id="PS50109">
    <property type="entry name" value="HIS_KIN"/>
    <property type="match status" value="1"/>
</dbReference>
<name>A0A552V7L8_9FLAO</name>
<organism evidence="8 9">
    <name type="scientific">Flavobacterium zepuense</name>
    <dbReference type="NCBI Taxonomy" id="2593302"/>
    <lineage>
        <taxon>Bacteria</taxon>
        <taxon>Pseudomonadati</taxon>
        <taxon>Bacteroidota</taxon>
        <taxon>Flavobacteriia</taxon>
        <taxon>Flavobacteriales</taxon>
        <taxon>Flavobacteriaceae</taxon>
        <taxon>Flavobacterium</taxon>
    </lineage>
</organism>
<dbReference type="Proteomes" id="UP000320643">
    <property type="component" value="Unassembled WGS sequence"/>
</dbReference>
<dbReference type="Pfam" id="PF00512">
    <property type="entry name" value="HisKA"/>
    <property type="match status" value="1"/>
</dbReference>
<dbReference type="InterPro" id="IPR004358">
    <property type="entry name" value="Sig_transdc_His_kin-like_C"/>
</dbReference>
<protein>
    <recommendedName>
        <fullName evidence="2">histidine kinase</fullName>
        <ecNumber evidence="2">2.7.13.3</ecNumber>
    </recommendedName>
</protein>
<dbReference type="InterPro" id="IPR003594">
    <property type="entry name" value="HATPase_dom"/>
</dbReference>
<dbReference type="Gene3D" id="1.10.287.130">
    <property type="match status" value="1"/>
</dbReference>
<dbReference type="InterPro" id="IPR050351">
    <property type="entry name" value="BphY/WalK/GraS-like"/>
</dbReference>
<dbReference type="GO" id="GO:0016020">
    <property type="term" value="C:membrane"/>
    <property type="evidence" value="ECO:0007669"/>
    <property type="project" value="UniProtKB-SubCell"/>
</dbReference>
<dbReference type="OrthoDB" id="5401121at2"/>
<accession>A0A552V7L8</accession>
<dbReference type="InterPro" id="IPR000014">
    <property type="entry name" value="PAS"/>
</dbReference>
<dbReference type="Gene3D" id="3.30.565.10">
    <property type="entry name" value="Histidine kinase-like ATPase, C-terminal domain"/>
    <property type="match status" value="1"/>
</dbReference>
<dbReference type="SUPFAM" id="SSF55785">
    <property type="entry name" value="PYP-like sensor domain (PAS domain)"/>
    <property type="match status" value="1"/>
</dbReference>
<evidence type="ECO:0000256" key="3">
    <source>
        <dbReference type="ARBA" id="ARBA00022553"/>
    </source>
</evidence>
<evidence type="ECO:0000256" key="5">
    <source>
        <dbReference type="ARBA" id="ARBA00022777"/>
    </source>
</evidence>
<dbReference type="InterPro" id="IPR003661">
    <property type="entry name" value="HisK_dim/P_dom"/>
</dbReference>
<keyword evidence="9" id="KW-1185">Reference proteome</keyword>
<keyword evidence="3" id="KW-0597">Phosphoprotein</keyword>
<proteinExistence type="predicted"/>
<evidence type="ECO:0000256" key="4">
    <source>
        <dbReference type="ARBA" id="ARBA00022679"/>
    </source>
</evidence>
<dbReference type="Pfam" id="PF02518">
    <property type="entry name" value="HATPase_c"/>
    <property type="match status" value="1"/>
</dbReference>
<comment type="catalytic activity">
    <reaction evidence="1">
        <text>ATP + protein L-histidine = ADP + protein N-phospho-L-histidine.</text>
        <dbReference type="EC" id="2.7.13.3"/>
    </reaction>
</comment>
<dbReference type="CDD" id="cd00082">
    <property type="entry name" value="HisKA"/>
    <property type="match status" value="1"/>
</dbReference>
<keyword evidence="6" id="KW-0472">Membrane</keyword>
<evidence type="ECO:0000313" key="8">
    <source>
        <dbReference type="EMBL" id="TRW26454.1"/>
    </source>
</evidence>
<dbReference type="PANTHER" id="PTHR42878">
    <property type="entry name" value="TWO-COMPONENT HISTIDINE KINASE"/>
    <property type="match status" value="1"/>
</dbReference>
<dbReference type="InterPro" id="IPR036097">
    <property type="entry name" value="HisK_dim/P_sf"/>
</dbReference>
<dbReference type="GO" id="GO:0000156">
    <property type="term" value="F:phosphorelay response regulator activity"/>
    <property type="evidence" value="ECO:0007669"/>
    <property type="project" value="TreeGrafter"/>
</dbReference>
<dbReference type="AlphaFoldDB" id="A0A552V7L8"/>
<dbReference type="SUPFAM" id="SSF47384">
    <property type="entry name" value="Homodimeric domain of signal transducing histidine kinase"/>
    <property type="match status" value="1"/>
</dbReference>
<evidence type="ECO:0000256" key="1">
    <source>
        <dbReference type="ARBA" id="ARBA00000085"/>
    </source>
</evidence>
<dbReference type="NCBIfam" id="TIGR00229">
    <property type="entry name" value="sensory_box"/>
    <property type="match status" value="1"/>
</dbReference>